<proteinExistence type="predicted"/>
<organism evidence="1 2">
    <name type="scientific">Pisolithus tinctorius Marx 270</name>
    <dbReference type="NCBI Taxonomy" id="870435"/>
    <lineage>
        <taxon>Eukaryota</taxon>
        <taxon>Fungi</taxon>
        <taxon>Dikarya</taxon>
        <taxon>Basidiomycota</taxon>
        <taxon>Agaricomycotina</taxon>
        <taxon>Agaricomycetes</taxon>
        <taxon>Agaricomycetidae</taxon>
        <taxon>Boletales</taxon>
        <taxon>Sclerodermatineae</taxon>
        <taxon>Pisolithaceae</taxon>
        <taxon>Pisolithus</taxon>
    </lineage>
</organism>
<reference evidence="2" key="2">
    <citation type="submission" date="2015-01" db="EMBL/GenBank/DDBJ databases">
        <title>Evolutionary Origins and Diversification of the Mycorrhizal Mutualists.</title>
        <authorList>
            <consortium name="DOE Joint Genome Institute"/>
            <consortium name="Mycorrhizal Genomics Consortium"/>
            <person name="Kohler A."/>
            <person name="Kuo A."/>
            <person name="Nagy L.G."/>
            <person name="Floudas D."/>
            <person name="Copeland A."/>
            <person name="Barry K.W."/>
            <person name="Cichocki N."/>
            <person name="Veneault-Fourrey C."/>
            <person name="LaButti K."/>
            <person name="Lindquist E.A."/>
            <person name="Lipzen A."/>
            <person name="Lundell T."/>
            <person name="Morin E."/>
            <person name="Murat C."/>
            <person name="Riley R."/>
            <person name="Ohm R."/>
            <person name="Sun H."/>
            <person name="Tunlid A."/>
            <person name="Henrissat B."/>
            <person name="Grigoriev I.V."/>
            <person name="Hibbett D.S."/>
            <person name="Martin F."/>
        </authorList>
    </citation>
    <scope>NUCLEOTIDE SEQUENCE [LARGE SCALE GENOMIC DNA]</scope>
    <source>
        <strain evidence="2">Marx 270</strain>
    </source>
</reference>
<sequence>MLAGAAGERRQCQSSNVNAEFGLCGRNEAATVNTDGAVTADSVPCHSEADPKW</sequence>
<name>A0A0C3NNJ3_PISTI</name>
<dbReference type="HOGENOM" id="CLU_3069712_0_0_1"/>
<reference evidence="1 2" key="1">
    <citation type="submission" date="2014-04" db="EMBL/GenBank/DDBJ databases">
        <authorList>
            <consortium name="DOE Joint Genome Institute"/>
            <person name="Kuo A."/>
            <person name="Kohler A."/>
            <person name="Costa M.D."/>
            <person name="Nagy L.G."/>
            <person name="Floudas D."/>
            <person name="Copeland A."/>
            <person name="Barry K.W."/>
            <person name="Cichocki N."/>
            <person name="Veneault-Fourrey C."/>
            <person name="LaButti K."/>
            <person name="Lindquist E.A."/>
            <person name="Lipzen A."/>
            <person name="Lundell T."/>
            <person name="Morin E."/>
            <person name="Murat C."/>
            <person name="Sun H."/>
            <person name="Tunlid A."/>
            <person name="Henrissat B."/>
            <person name="Grigoriev I.V."/>
            <person name="Hibbett D.S."/>
            <person name="Martin F."/>
            <person name="Nordberg H.P."/>
            <person name="Cantor M.N."/>
            <person name="Hua S.X."/>
        </authorList>
    </citation>
    <scope>NUCLEOTIDE SEQUENCE [LARGE SCALE GENOMIC DNA]</scope>
    <source>
        <strain evidence="1 2">Marx 270</strain>
    </source>
</reference>
<dbReference type="AlphaFoldDB" id="A0A0C3NNJ3"/>
<protein>
    <submittedName>
        <fullName evidence="1">Uncharacterized protein</fullName>
    </submittedName>
</protein>
<dbReference type="InParanoid" id="A0A0C3NNJ3"/>
<evidence type="ECO:0000313" key="1">
    <source>
        <dbReference type="EMBL" id="KIN97200.1"/>
    </source>
</evidence>
<evidence type="ECO:0000313" key="2">
    <source>
        <dbReference type="Proteomes" id="UP000054217"/>
    </source>
</evidence>
<keyword evidence="2" id="KW-1185">Reference proteome</keyword>
<accession>A0A0C3NNJ3</accession>
<gene>
    <name evidence="1" type="ORF">M404DRAFT_1006242</name>
</gene>
<dbReference type="EMBL" id="KN832033">
    <property type="protein sequence ID" value="KIN97200.1"/>
    <property type="molecule type" value="Genomic_DNA"/>
</dbReference>
<dbReference type="Proteomes" id="UP000054217">
    <property type="component" value="Unassembled WGS sequence"/>
</dbReference>